<keyword evidence="1" id="KW-0812">Transmembrane</keyword>
<feature type="transmembrane region" description="Helical" evidence="1">
    <location>
        <begin position="113"/>
        <end position="133"/>
    </location>
</feature>
<dbReference type="EMBL" id="BRYB01004081">
    <property type="protein sequence ID" value="GMI25385.1"/>
    <property type="molecule type" value="Genomic_DNA"/>
</dbReference>
<evidence type="ECO:0000313" key="2">
    <source>
        <dbReference type="EMBL" id="GMI25385.1"/>
    </source>
</evidence>
<sequence length="540" mass="58340">MLWSLFAREFSQQARAIARTVSNAPVPLGGGTSAPSDPRRPSMRLAIEDVSKATSDTSKQAKMGALKKKMTIVYAIDVFLYIVVVAAVFKMLFTGESTFSVITGTPHGTETRLVLFIFGMGLGVTLEALALYIHFKELKGIALTDAQKAVSESVFDDIHFDIMMMNLLATAATYMSPTGGTDPQSCGYWRKLQEEGALMDDDDQGRGLYYTSYSSYSSYCSSHNSCSSTQYCDSGGSCYACSSCSYYNDAYNGYCPSKCSSYGGSSYGGGTSGEDCEVWYDSPAECYAPCESSSSDPVSTFTNVVGLMMDAVLCINCMKNYKDIYPSVFSIVLTLMLAGVQGALPRIDSRKAAALISLVFTLMQACVTCRYLRAGSKMSAAFCKGGGLKFLFTCIGVGMYLIGVIPYCIVVWDSTKACKVVDDWIGHRLARLNEALNKAELALAEAGLSAAHASASAFLEAASAEGVEKKAMESSWSAYQKAKAEEEELQAKVDRLKAQLPSGTKVLERLETDARAPQQQQLGLNMGQRKKLLHVIESGK</sequence>
<gene>
    <name evidence="2" type="ORF">TeGR_g5882</name>
</gene>
<accession>A0ABQ6MFF2</accession>
<keyword evidence="3" id="KW-1185">Reference proteome</keyword>
<proteinExistence type="predicted"/>
<evidence type="ECO:0000313" key="3">
    <source>
        <dbReference type="Proteomes" id="UP001165060"/>
    </source>
</evidence>
<feature type="transmembrane region" description="Helical" evidence="1">
    <location>
        <begin position="390"/>
        <end position="412"/>
    </location>
</feature>
<reference evidence="2 3" key="1">
    <citation type="journal article" date="2023" name="Commun. Biol.">
        <title>Genome analysis of Parmales, the sister group of diatoms, reveals the evolutionary specialization of diatoms from phago-mixotrophs to photoautotrophs.</title>
        <authorList>
            <person name="Ban H."/>
            <person name="Sato S."/>
            <person name="Yoshikawa S."/>
            <person name="Yamada K."/>
            <person name="Nakamura Y."/>
            <person name="Ichinomiya M."/>
            <person name="Sato N."/>
            <person name="Blanc-Mathieu R."/>
            <person name="Endo H."/>
            <person name="Kuwata A."/>
            <person name="Ogata H."/>
        </authorList>
    </citation>
    <scope>NUCLEOTIDE SEQUENCE [LARGE SCALE GENOMIC DNA]</scope>
</reference>
<dbReference type="Proteomes" id="UP001165060">
    <property type="component" value="Unassembled WGS sequence"/>
</dbReference>
<comment type="caution">
    <text evidence="2">The sequence shown here is derived from an EMBL/GenBank/DDBJ whole genome shotgun (WGS) entry which is preliminary data.</text>
</comment>
<evidence type="ECO:0000256" key="1">
    <source>
        <dbReference type="SAM" id="Phobius"/>
    </source>
</evidence>
<feature type="transmembrane region" description="Helical" evidence="1">
    <location>
        <begin position="350"/>
        <end position="369"/>
    </location>
</feature>
<organism evidence="2 3">
    <name type="scientific">Tetraparma gracilis</name>
    <dbReference type="NCBI Taxonomy" id="2962635"/>
    <lineage>
        <taxon>Eukaryota</taxon>
        <taxon>Sar</taxon>
        <taxon>Stramenopiles</taxon>
        <taxon>Ochrophyta</taxon>
        <taxon>Bolidophyceae</taxon>
        <taxon>Parmales</taxon>
        <taxon>Triparmaceae</taxon>
        <taxon>Tetraparma</taxon>
    </lineage>
</organism>
<protein>
    <submittedName>
        <fullName evidence="2">Uncharacterized protein</fullName>
    </submittedName>
</protein>
<keyword evidence="1" id="KW-0472">Membrane</keyword>
<keyword evidence="1" id="KW-1133">Transmembrane helix</keyword>
<name>A0ABQ6MFF2_9STRA</name>
<feature type="transmembrane region" description="Helical" evidence="1">
    <location>
        <begin position="324"/>
        <end position="344"/>
    </location>
</feature>
<feature type="transmembrane region" description="Helical" evidence="1">
    <location>
        <begin position="72"/>
        <end position="93"/>
    </location>
</feature>